<dbReference type="SUPFAM" id="SSF63825">
    <property type="entry name" value="YWTD domain"/>
    <property type="match status" value="1"/>
</dbReference>
<dbReference type="NCBIfam" id="TIGR04183">
    <property type="entry name" value="Por_Secre_tail"/>
    <property type="match status" value="1"/>
</dbReference>
<evidence type="ECO:0000313" key="5">
    <source>
        <dbReference type="Proteomes" id="UP000637299"/>
    </source>
</evidence>
<dbReference type="Pfam" id="PF18962">
    <property type="entry name" value="Por_Secre_tail"/>
    <property type="match status" value="1"/>
</dbReference>
<evidence type="ECO:0000256" key="2">
    <source>
        <dbReference type="SAM" id="SignalP"/>
    </source>
</evidence>
<dbReference type="InterPro" id="IPR026444">
    <property type="entry name" value="Secre_tail"/>
</dbReference>
<proteinExistence type="predicted"/>
<feature type="domain" description="Secretion system C-terminal sorting" evidence="3">
    <location>
        <begin position="382"/>
        <end position="447"/>
    </location>
</feature>
<gene>
    <name evidence="4" type="ORF">IC610_02900</name>
</gene>
<sequence>MKSILLKKRILTTAVFLLGITANAQGQWDNVGSNATVSAAGASWLNLLTTGAGNYYLSYYDTSVTKGSVQQFDGQSWSYVGGSPGVTTTTALYGCMAMDNSGSIYYSNQAGAGGMEIRKFSAGAWSMLPNAATAQINYQALAVSSSGDVFAHHSLSNGTVKRYKNGAWEQVGNTGFAGGSTYVKMVVGTDDFIYVAQIVSGLKVYKISVNANSTDTWTLVGGVNVSTAYSSDNSFIDLALDSNNIPYVSYVSATGDGRKLNVKKFDGTNWVQVGAANFSDSVVNNTSIALSSNGTVYTAASIWDSSNPNHAKNQVYALNPGATAWNKLGGTVISDGASTFNELAVDTNNKVVLAYVDNGVKVKRFDTALLSVKDVKKLNIEIYPNPVTDYIYVKGQGKILSAEVYNTAGQIIKPNFDSEKVDLSGLKTGSYVLKLKLNEGSEYTQKILKK</sequence>
<evidence type="ECO:0000256" key="1">
    <source>
        <dbReference type="ARBA" id="ARBA00022729"/>
    </source>
</evidence>
<comment type="caution">
    <text evidence="4">The sequence shown here is derived from an EMBL/GenBank/DDBJ whole genome shotgun (WGS) entry which is preliminary data.</text>
</comment>
<dbReference type="RefSeq" id="WP_191735154.1">
    <property type="nucleotide sequence ID" value="NZ_JACYFS010000001.1"/>
</dbReference>
<feature type="chain" id="PRO_5046974224" evidence="2">
    <location>
        <begin position="25"/>
        <end position="450"/>
    </location>
</feature>
<keyword evidence="5" id="KW-1185">Reference proteome</keyword>
<protein>
    <submittedName>
        <fullName evidence="4">T9SS type A sorting domain-containing protein</fullName>
    </submittedName>
</protein>
<evidence type="ECO:0000259" key="3">
    <source>
        <dbReference type="Pfam" id="PF18962"/>
    </source>
</evidence>
<reference evidence="4 5" key="1">
    <citation type="submission" date="2020-09" db="EMBL/GenBank/DDBJ databases">
        <title>Genome seq and assembly of Chryseobacterium sp.</title>
        <authorList>
            <person name="Chhetri G."/>
        </authorList>
    </citation>
    <scope>NUCLEOTIDE SEQUENCE [LARGE SCALE GENOMIC DNA]</scope>
    <source>
        <strain evidence="4 5">GCR10</strain>
    </source>
</reference>
<keyword evidence="1 2" id="KW-0732">Signal</keyword>
<organism evidence="4 5">
    <name type="scientific">Chryseobacterium caseinilyticum</name>
    <dbReference type="NCBI Taxonomy" id="2771428"/>
    <lineage>
        <taxon>Bacteria</taxon>
        <taxon>Pseudomonadati</taxon>
        <taxon>Bacteroidota</taxon>
        <taxon>Flavobacteriia</taxon>
        <taxon>Flavobacteriales</taxon>
        <taxon>Weeksellaceae</taxon>
        <taxon>Chryseobacterium group</taxon>
        <taxon>Chryseobacterium</taxon>
    </lineage>
</organism>
<dbReference type="Proteomes" id="UP000637299">
    <property type="component" value="Unassembled WGS sequence"/>
</dbReference>
<name>A0ABR8Z7V9_9FLAO</name>
<accession>A0ABR8Z7V9</accession>
<feature type="signal peptide" evidence="2">
    <location>
        <begin position="1"/>
        <end position="24"/>
    </location>
</feature>
<dbReference type="EMBL" id="JACYFS010000001">
    <property type="protein sequence ID" value="MBD8081367.1"/>
    <property type="molecule type" value="Genomic_DNA"/>
</dbReference>
<evidence type="ECO:0000313" key="4">
    <source>
        <dbReference type="EMBL" id="MBD8081367.1"/>
    </source>
</evidence>